<protein>
    <submittedName>
        <fullName evidence="3">DUF148 domain-containing protein</fullName>
    </submittedName>
</protein>
<evidence type="ECO:0000313" key="2">
    <source>
        <dbReference type="Proteomes" id="UP000050640"/>
    </source>
</evidence>
<reference evidence="3" key="1">
    <citation type="submission" date="2017-02" db="UniProtKB">
        <authorList>
            <consortium name="WormBaseParasite"/>
        </authorList>
    </citation>
    <scope>IDENTIFICATION</scope>
</reference>
<name>A0A0R3RM34_9BILA</name>
<evidence type="ECO:0000259" key="1">
    <source>
        <dbReference type="Pfam" id="PF02520"/>
    </source>
</evidence>
<dbReference type="InterPro" id="IPR003677">
    <property type="entry name" value="ANIS5_cation-bd"/>
</dbReference>
<dbReference type="PANTHER" id="PTHR21593:SF36">
    <property type="entry name" value="DUF148 DOMAIN-CONTAINING PROTEIN-RELATED"/>
    <property type="match status" value="1"/>
</dbReference>
<keyword evidence="2" id="KW-1185">Reference proteome</keyword>
<evidence type="ECO:0000313" key="3">
    <source>
        <dbReference type="WBParaSite" id="EEL_0000254301-mRNA-1"/>
    </source>
</evidence>
<dbReference type="Proteomes" id="UP000050640">
    <property type="component" value="Unplaced"/>
</dbReference>
<sequence>MPQQLHLLDFPVECSTLQFFRKWKQLRKGINMEMNMNGNCAKELLLLVLFAITYLSLESKEWIEGEFPQCMPQSQKARKEDYSLYSNLELSANELNDLLRQWAEKYNVLDQYEKYHEKEIEYKKMFYQIFNSKLESVSASKPIRKALSEISELTTNVNTPARLLRYQINQVMNKLPVNISPELNELWTKLEKETINKLEYMLENGNTTDKMRIISHPSLRSRCGLWLEGDFPSFMQELDAAAQEEYCGIFEDLKLSRIQLNDKIGVWAEKYNVSQRFLWVSFRDDCNNFL</sequence>
<proteinExistence type="predicted"/>
<accession>A0A0R3RM34</accession>
<dbReference type="AlphaFoldDB" id="A0A0R3RM34"/>
<feature type="domain" description="SXP/RAL-2 family protein Ani s 5-like cation-binding" evidence="1">
    <location>
        <begin position="77"/>
        <end position="179"/>
    </location>
</feature>
<dbReference type="InterPro" id="IPR052823">
    <property type="entry name" value="SXP/RAL-2_related"/>
</dbReference>
<dbReference type="WBParaSite" id="EEL_0000254301-mRNA-1">
    <property type="protein sequence ID" value="EEL_0000254301-mRNA-1"/>
    <property type="gene ID" value="EEL_0000254301"/>
</dbReference>
<dbReference type="Pfam" id="PF02520">
    <property type="entry name" value="ANIS5_cation-bd"/>
    <property type="match status" value="1"/>
</dbReference>
<dbReference type="PANTHER" id="PTHR21593">
    <property type="entry name" value="PRION-LIKE- Q/N-RICH -DOMAIN-BEARING PROTEIN PROTEIN"/>
    <property type="match status" value="1"/>
</dbReference>
<organism evidence="2 3">
    <name type="scientific">Elaeophora elaphi</name>
    <dbReference type="NCBI Taxonomy" id="1147741"/>
    <lineage>
        <taxon>Eukaryota</taxon>
        <taxon>Metazoa</taxon>
        <taxon>Ecdysozoa</taxon>
        <taxon>Nematoda</taxon>
        <taxon>Chromadorea</taxon>
        <taxon>Rhabditida</taxon>
        <taxon>Spirurina</taxon>
        <taxon>Spiruromorpha</taxon>
        <taxon>Filarioidea</taxon>
        <taxon>Onchocercidae</taxon>
        <taxon>Elaeophora</taxon>
    </lineage>
</organism>